<dbReference type="GO" id="GO:0016432">
    <property type="term" value="F:tRNA-uridine aminocarboxypropyltransferase activity"/>
    <property type="evidence" value="ECO:0007669"/>
    <property type="project" value="UniProtKB-EC"/>
</dbReference>
<evidence type="ECO:0000256" key="6">
    <source>
        <dbReference type="ARBA" id="ARBA00022694"/>
    </source>
</evidence>
<keyword evidence="5" id="KW-0949">S-adenosyl-L-methionine</keyword>
<dbReference type="Pfam" id="PF03942">
    <property type="entry name" value="DTW"/>
    <property type="match status" value="1"/>
</dbReference>
<dbReference type="Pfam" id="PF16013">
    <property type="entry name" value="DUF4781"/>
    <property type="match status" value="1"/>
</dbReference>
<reference evidence="12" key="1">
    <citation type="submission" date="2020-11" db="EMBL/GenBank/DDBJ databases">
        <authorList>
            <person name="Tran Van P."/>
        </authorList>
    </citation>
    <scope>NUCLEOTIDE SEQUENCE</scope>
</reference>
<dbReference type="InterPro" id="IPR036047">
    <property type="entry name" value="F-box-like_dom_sf"/>
</dbReference>
<evidence type="ECO:0000313" key="12">
    <source>
        <dbReference type="EMBL" id="CAD7443359.1"/>
    </source>
</evidence>
<feature type="compositionally biased region" description="Acidic residues" evidence="10">
    <location>
        <begin position="674"/>
        <end position="687"/>
    </location>
</feature>
<gene>
    <name evidence="12" type="ORF">TBIB3V08_LOCUS5769</name>
</gene>
<evidence type="ECO:0000256" key="8">
    <source>
        <dbReference type="ARBA" id="ARBA00023242"/>
    </source>
</evidence>
<dbReference type="InterPro" id="IPR031962">
    <property type="entry name" value="DUF4781"/>
</dbReference>
<dbReference type="PANTHER" id="PTHR13123:SF7">
    <property type="entry name" value="LD30288P"/>
    <property type="match status" value="1"/>
</dbReference>
<evidence type="ECO:0000256" key="10">
    <source>
        <dbReference type="SAM" id="MobiDB-lite"/>
    </source>
</evidence>
<dbReference type="SUPFAM" id="SSF81383">
    <property type="entry name" value="F-box domain"/>
    <property type="match status" value="1"/>
</dbReference>
<organism evidence="12">
    <name type="scientific">Timema bartmani</name>
    <dbReference type="NCBI Taxonomy" id="61472"/>
    <lineage>
        <taxon>Eukaryota</taxon>
        <taxon>Metazoa</taxon>
        <taxon>Ecdysozoa</taxon>
        <taxon>Arthropoda</taxon>
        <taxon>Hexapoda</taxon>
        <taxon>Insecta</taxon>
        <taxon>Pterygota</taxon>
        <taxon>Neoptera</taxon>
        <taxon>Polyneoptera</taxon>
        <taxon>Phasmatodea</taxon>
        <taxon>Timematodea</taxon>
        <taxon>Timematoidea</taxon>
        <taxon>Timematidae</taxon>
        <taxon>Timema</taxon>
    </lineage>
</organism>
<feature type="domain" description="DTW" evidence="11">
    <location>
        <begin position="77"/>
        <end position="238"/>
    </location>
</feature>
<name>A0A7R9I1P1_9NEOP</name>
<evidence type="ECO:0000256" key="9">
    <source>
        <dbReference type="ARBA" id="ARBA00048718"/>
    </source>
</evidence>
<dbReference type="InterPro" id="IPR040394">
    <property type="entry name" value="FBX25/32"/>
</dbReference>
<keyword evidence="4" id="KW-0808">Transferase</keyword>
<accession>A0A7R9I1P1</accession>
<protein>
    <recommendedName>
        <fullName evidence="3">tRNA-uridine aminocarboxypropyltransferase</fullName>
        <ecNumber evidence="3">2.5.1.25</ecNumber>
    </recommendedName>
</protein>
<dbReference type="AlphaFoldDB" id="A0A7R9I1P1"/>
<sequence length="1091" mass="123143">MIGTSPMGRPEREVVGMRQLAPGPIKRAASLKLARTTEGAVRTAKGRRCESRGLDTGCDIPSTVGLCFLLWLECGSRQNSSLCYYPPRLANAPVVLNSTAEDGKIEVRISVGYEDLRNIVSSPYSVLVYPSKDATDIKDLAPVSKTQHPYNFIIIDGTWPQAKAIYHSMPELRKLRQVKLVTGGTSEYIIRTQPTDGCLSTLETAALALSLFEKNSNIRDILLRPLKALCQFQLEHGAVTHQSTEFRVPVTERTVYSHRRRRFTRVFKTNSDSTRPGVFVKMGKEKVKEEVLAWKSAAKEEQQSYMELLKERDTDLVAVEHLDKTVGFAMFGPPDLLPDENNFQTGYDKNQLKDIRKVCRAISRRGYVDEDGAIPLKFLFVCTRSGEKQSTFPVFKLMGYRKFVDWNGRVYKSWKYFLKNNKLAKCRVCYPTNGEYTDDDFGRVNVEYGKSPASNVTKQLLTVMSLTTSVAASSISIAAIFTPVGAPLLIAAGVGGIVSGTYSVANSVASLKDRKEHDKTLSLGSSDARGHWFALAAGTAGIALSGTTTIASRVLQSGHSLALRIGLTSLTATTAAARGLTLMNSVAGIAHKVWNGEELTALDKYQLASFALFFTGTVLSTHNAVVRLQAMQIKVKPEGVARVSGTSHYSKVTTNTLRGDQTDAPSNSKHKPYEEEEEEEEEDEEEGDNFSVFWGNIAVVALMSTIVTMPFLSKDWRSPGEEWVKTEEGWEKKKILECGRHYNIEHDSLDDTRCQQLVSLSSDFDYNTGPRSTHWLDNEDKRDLYGSDNVTVHTDGEKKRKYSDGAVQPHCHITIKSTREIAGFNGLSDAFKRLDFRNAVHDIRRFNYIVKLLEMLMTQKLAMLSGCAQRVLFSMLEEVAHHVCASQQNIHTLHRLLQQVRNTLDHACWGWPLGSSLLWERHLRHINRILAIANHIHIREPRDDMFPKLADLPEECIREVLLRLSDHKDLENSSKAYTVMQRLVDEQRIWRELCQFHFTQQQMQFVMEGDLAGCKDWQRIYHKLRRSFGLKEEYAEIIQLCRNCRCLFWKSFGHPCIADQDPEFQEKLEDVDKDSLHVPIPPQAFLKFFSL</sequence>
<comment type="catalytic activity">
    <reaction evidence="9">
        <text>a uridine in tRNA + S-adenosyl-L-methionine = a 3-[(3S)-3-amino-3-carboxypropyl]uridine in tRNA + S-methyl-5'-thioadenosine + H(+)</text>
        <dbReference type="Rhea" id="RHEA:62432"/>
        <dbReference type="Rhea" id="RHEA-COMP:13339"/>
        <dbReference type="Rhea" id="RHEA-COMP:16092"/>
        <dbReference type="ChEBI" id="CHEBI:15378"/>
        <dbReference type="ChEBI" id="CHEBI:17509"/>
        <dbReference type="ChEBI" id="CHEBI:59789"/>
        <dbReference type="ChEBI" id="CHEBI:65315"/>
        <dbReference type="ChEBI" id="CHEBI:82930"/>
        <dbReference type="EC" id="2.5.1.25"/>
    </reaction>
</comment>
<dbReference type="GO" id="GO:0005634">
    <property type="term" value="C:nucleus"/>
    <property type="evidence" value="ECO:0007669"/>
    <property type="project" value="UniProtKB-SubCell"/>
</dbReference>
<dbReference type="GO" id="GO:0019005">
    <property type="term" value="C:SCF ubiquitin ligase complex"/>
    <property type="evidence" value="ECO:0007669"/>
    <property type="project" value="TreeGrafter"/>
</dbReference>
<dbReference type="GO" id="GO:0005737">
    <property type="term" value="C:cytoplasm"/>
    <property type="evidence" value="ECO:0007669"/>
    <property type="project" value="TreeGrafter"/>
</dbReference>
<evidence type="ECO:0000256" key="4">
    <source>
        <dbReference type="ARBA" id="ARBA00022679"/>
    </source>
</evidence>
<comment type="subcellular location">
    <subcellularLocation>
        <location evidence="1">Nucleus</location>
    </subcellularLocation>
</comment>
<evidence type="ECO:0000256" key="5">
    <source>
        <dbReference type="ARBA" id="ARBA00022691"/>
    </source>
</evidence>
<dbReference type="GO" id="GO:0008033">
    <property type="term" value="P:tRNA processing"/>
    <property type="evidence" value="ECO:0007669"/>
    <property type="project" value="UniProtKB-KW"/>
</dbReference>
<feature type="compositionally biased region" description="Polar residues" evidence="10">
    <location>
        <begin position="651"/>
        <end position="667"/>
    </location>
</feature>
<dbReference type="GO" id="GO:0016567">
    <property type="term" value="P:protein ubiquitination"/>
    <property type="evidence" value="ECO:0007669"/>
    <property type="project" value="UniProtKB-UniPathway"/>
</dbReference>
<evidence type="ECO:0000259" key="11">
    <source>
        <dbReference type="SMART" id="SM01144"/>
    </source>
</evidence>
<keyword evidence="7" id="KW-0833">Ubl conjugation pathway</keyword>
<dbReference type="EMBL" id="OD566105">
    <property type="protein sequence ID" value="CAD7443359.1"/>
    <property type="molecule type" value="Genomic_DNA"/>
</dbReference>
<dbReference type="SMART" id="SM01144">
    <property type="entry name" value="DTW"/>
    <property type="match status" value="1"/>
</dbReference>
<evidence type="ECO:0000256" key="3">
    <source>
        <dbReference type="ARBA" id="ARBA00012386"/>
    </source>
</evidence>
<comment type="pathway">
    <text evidence="2">Protein modification; protein ubiquitination.</text>
</comment>
<feature type="region of interest" description="Disordered" evidence="10">
    <location>
        <begin position="651"/>
        <end position="687"/>
    </location>
</feature>
<dbReference type="UniPathway" id="UPA00143"/>
<evidence type="ECO:0000256" key="2">
    <source>
        <dbReference type="ARBA" id="ARBA00004906"/>
    </source>
</evidence>
<evidence type="ECO:0000256" key="1">
    <source>
        <dbReference type="ARBA" id="ARBA00004123"/>
    </source>
</evidence>
<proteinExistence type="predicted"/>
<dbReference type="PANTHER" id="PTHR13123">
    <property type="entry name" value="LD30288P"/>
    <property type="match status" value="1"/>
</dbReference>
<evidence type="ECO:0000256" key="7">
    <source>
        <dbReference type="ARBA" id="ARBA00022786"/>
    </source>
</evidence>
<dbReference type="InterPro" id="IPR005636">
    <property type="entry name" value="DTW"/>
</dbReference>
<keyword evidence="6" id="KW-0819">tRNA processing</keyword>
<dbReference type="EC" id="2.5.1.25" evidence="3"/>
<keyword evidence="8" id="KW-0539">Nucleus</keyword>